<dbReference type="AlphaFoldDB" id="A8ABP7"/>
<dbReference type="InterPro" id="IPR045628">
    <property type="entry name" value="Lhr_WH_dom"/>
</dbReference>
<dbReference type="CDD" id="cd18796">
    <property type="entry name" value="SF2_C_LHR"/>
    <property type="match status" value="1"/>
</dbReference>
<keyword evidence="5" id="KW-0067">ATP-binding</keyword>
<keyword evidence="8" id="KW-0413">Isomerase</keyword>
<dbReference type="InterPro" id="IPR011545">
    <property type="entry name" value="DEAD/DEAH_box_helicase_dom"/>
</dbReference>
<dbReference type="SMART" id="SM00490">
    <property type="entry name" value="HELICc"/>
    <property type="match status" value="1"/>
</dbReference>
<dbReference type="GO" id="GO:0006281">
    <property type="term" value="P:DNA repair"/>
    <property type="evidence" value="ECO:0007669"/>
    <property type="project" value="UniProtKB-KW"/>
</dbReference>
<dbReference type="Pfam" id="PF00271">
    <property type="entry name" value="Helicase_C"/>
    <property type="match status" value="1"/>
</dbReference>
<dbReference type="OrthoDB" id="372104at2157"/>
<dbReference type="GO" id="GO:0004386">
    <property type="term" value="F:helicase activity"/>
    <property type="evidence" value="ECO:0007669"/>
    <property type="project" value="UniProtKB-KW"/>
</dbReference>
<dbReference type="STRING" id="453591.Igni_1172"/>
<evidence type="ECO:0000256" key="8">
    <source>
        <dbReference type="ARBA" id="ARBA00023235"/>
    </source>
</evidence>
<organism evidence="13 14">
    <name type="scientific">Ignicoccus hospitalis (strain KIN4/I / DSM 18386 / JCM 14125)</name>
    <dbReference type="NCBI Taxonomy" id="453591"/>
    <lineage>
        <taxon>Archaea</taxon>
        <taxon>Thermoproteota</taxon>
        <taxon>Thermoprotei</taxon>
        <taxon>Desulfurococcales</taxon>
        <taxon>Desulfurococcaceae</taxon>
        <taxon>Ignicoccus</taxon>
    </lineage>
</organism>
<dbReference type="PROSITE" id="PS51192">
    <property type="entry name" value="HELICASE_ATP_BIND_1"/>
    <property type="match status" value="1"/>
</dbReference>
<dbReference type="InterPro" id="IPR017170">
    <property type="entry name" value="Lhr-like"/>
</dbReference>
<dbReference type="SMART" id="SM00487">
    <property type="entry name" value="DEXDc"/>
    <property type="match status" value="1"/>
</dbReference>
<keyword evidence="7" id="KW-0234">DNA repair</keyword>
<keyword evidence="2" id="KW-0227">DNA damage</keyword>
<evidence type="ECO:0000256" key="10">
    <source>
        <dbReference type="SAM" id="MobiDB-lite"/>
    </source>
</evidence>
<feature type="domain" description="Helicase C-terminal" evidence="12">
    <location>
        <begin position="263"/>
        <end position="418"/>
    </location>
</feature>
<dbReference type="PIRSF" id="PIRSF037307">
    <property type="entry name" value="Lhr-like_helic_prd"/>
    <property type="match status" value="1"/>
</dbReference>
<gene>
    <name evidence="13" type="ordered locus">Igni_1172</name>
</gene>
<dbReference type="InterPro" id="IPR013701">
    <property type="entry name" value="Lhr-like_DEAD/DEAH_assoc"/>
</dbReference>
<dbReference type="GO" id="GO:0140097">
    <property type="term" value="F:catalytic activity, acting on DNA"/>
    <property type="evidence" value="ECO:0007669"/>
    <property type="project" value="UniProtKB-ARBA"/>
</dbReference>
<reference evidence="13 14" key="1">
    <citation type="journal article" date="2008" name="Genome Biol.">
        <title>A genomic analysis of the archaeal system Ignicoccus hospitalis-Nanoarchaeum equitans.</title>
        <authorList>
            <person name="Podar M."/>
            <person name="Anderson I."/>
            <person name="Makarova K.S."/>
            <person name="Elkins J.G."/>
            <person name="Ivanova N."/>
            <person name="Wall M.A."/>
            <person name="Lykidis A."/>
            <person name="Mavromatis K."/>
            <person name="Sun H."/>
            <person name="Hudson M.E."/>
            <person name="Chen W."/>
            <person name="Deciu C."/>
            <person name="Hutchison D."/>
            <person name="Eads J.R."/>
            <person name="Anderson A."/>
            <person name="Fernandes F."/>
            <person name="Szeto E."/>
            <person name="Lapidus A."/>
            <person name="Kyrpides N.C."/>
            <person name="Saier M.H.Jr."/>
            <person name="Richardson P.M."/>
            <person name="Rachel R."/>
            <person name="Huber H."/>
            <person name="Eisen J.A."/>
            <person name="Koonin E.V."/>
            <person name="Keller M."/>
            <person name="Stetter K.O."/>
        </authorList>
    </citation>
    <scope>NUCLEOTIDE SEQUENCE [LARGE SCALE GENOMIC DNA]</scope>
    <source>
        <strain evidence="14">KIN4/I / DSM 18386 / JCM 14125</strain>
    </source>
</reference>
<evidence type="ECO:0000256" key="4">
    <source>
        <dbReference type="ARBA" id="ARBA00022806"/>
    </source>
</evidence>
<name>A8ABP7_IGNH4</name>
<dbReference type="GO" id="GO:0016887">
    <property type="term" value="F:ATP hydrolysis activity"/>
    <property type="evidence" value="ECO:0007669"/>
    <property type="project" value="TreeGrafter"/>
</dbReference>
<dbReference type="EMBL" id="CP000816">
    <property type="protein sequence ID" value="ABU82349.1"/>
    <property type="molecule type" value="Genomic_DNA"/>
</dbReference>
<evidence type="ECO:0000313" key="13">
    <source>
        <dbReference type="EMBL" id="ABU82349.1"/>
    </source>
</evidence>
<evidence type="ECO:0000256" key="2">
    <source>
        <dbReference type="ARBA" id="ARBA00022763"/>
    </source>
</evidence>
<keyword evidence="14" id="KW-1185">Reference proteome</keyword>
<comment type="similarity">
    <text evidence="9">Belongs to the Lhr helicase family. Lhr-Core subfamily.</text>
</comment>
<dbReference type="PROSITE" id="PS51194">
    <property type="entry name" value="HELICASE_CTER"/>
    <property type="match status" value="1"/>
</dbReference>
<evidence type="ECO:0000256" key="5">
    <source>
        <dbReference type="ARBA" id="ARBA00022840"/>
    </source>
</evidence>
<dbReference type="InterPro" id="IPR014001">
    <property type="entry name" value="Helicase_ATP-bd"/>
</dbReference>
<dbReference type="GO" id="GO:0003677">
    <property type="term" value="F:DNA binding"/>
    <property type="evidence" value="ECO:0007669"/>
    <property type="project" value="UniProtKB-KW"/>
</dbReference>
<dbReference type="PANTHER" id="PTHR47962:SF6">
    <property type="entry name" value="LARGE HELICASE-RELATED PROTEIN"/>
    <property type="match status" value="1"/>
</dbReference>
<keyword evidence="4" id="KW-0347">Helicase</keyword>
<dbReference type="Pfam" id="PF00270">
    <property type="entry name" value="DEAD"/>
    <property type="match status" value="1"/>
</dbReference>
<dbReference type="CDD" id="cd17922">
    <property type="entry name" value="DEXHc_LHR-like"/>
    <property type="match status" value="1"/>
</dbReference>
<keyword evidence="1" id="KW-0547">Nucleotide-binding</keyword>
<keyword evidence="3" id="KW-0378">Hydrolase</keyword>
<evidence type="ECO:0000256" key="6">
    <source>
        <dbReference type="ARBA" id="ARBA00023125"/>
    </source>
</evidence>
<feature type="compositionally biased region" description="Low complexity" evidence="10">
    <location>
        <begin position="852"/>
        <end position="876"/>
    </location>
</feature>
<dbReference type="KEGG" id="iho:Igni_1172"/>
<evidence type="ECO:0000256" key="3">
    <source>
        <dbReference type="ARBA" id="ARBA00022801"/>
    </source>
</evidence>
<evidence type="ECO:0000256" key="1">
    <source>
        <dbReference type="ARBA" id="ARBA00022741"/>
    </source>
</evidence>
<evidence type="ECO:0000256" key="7">
    <source>
        <dbReference type="ARBA" id="ARBA00023204"/>
    </source>
</evidence>
<keyword evidence="6" id="KW-0238">DNA-binding</keyword>
<dbReference type="InterPro" id="IPR052511">
    <property type="entry name" value="ATP-dep_Helicase"/>
</dbReference>
<dbReference type="SUPFAM" id="SSF52540">
    <property type="entry name" value="P-loop containing nucleoside triphosphate hydrolases"/>
    <property type="match status" value="1"/>
</dbReference>
<protein>
    <submittedName>
        <fullName evidence="13">DEAD/H associated domain protein</fullName>
    </submittedName>
</protein>
<dbReference type="Pfam" id="PF19306">
    <property type="entry name" value="WHD_Lhr"/>
    <property type="match status" value="1"/>
</dbReference>
<dbReference type="InterPro" id="IPR027417">
    <property type="entry name" value="P-loop_NTPase"/>
</dbReference>
<feature type="region of interest" description="Disordered" evidence="10">
    <location>
        <begin position="848"/>
        <end position="882"/>
    </location>
</feature>
<evidence type="ECO:0000256" key="9">
    <source>
        <dbReference type="ARBA" id="ARBA00093467"/>
    </source>
</evidence>
<dbReference type="Pfam" id="PF08494">
    <property type="entry name" value="DEAD_assoc"/>
    <property type="match status" value="1"/>
</dbReference>
<dbReference type="HOGENOM" id="CLU_002025_0_0_2"/>
<evidence type="ECO:0000259" key="11">
    <source>
        <dbReference type="PROSITE" id="PS51192"/>
    </source>
</evidence>
<dbReference type="RefSeq" id="WP_012123313.1">
    <property type="nucleotide sequence ID" value="NC_009776.1"/>
</dbReference>
<dbReference type="GO" id="GO:0005524">
    <property type="term" value="F:ATP binding"/>
    <property type="evidence" value="ECO:0007669"/>
    <property type="project" value="UniProtKB-KW"/>
</dbReference>
<dbReference type="Gene3D" id="3.40.50.300">
    <property type="entry name" value="P-loop containing nucleotide triphosphate hydrolases"/>
    <property type="match status" value="2"/>
</dbReference>
<dbReference type="InterPro" id="IPR001650">
    <property type="entry name" value="Helicase_C-like"/>
</dbReference>
<proteinExistence type="inferred from homology"/>
<dbReference type="eggNOG" id="arCOG00557">
    <property type="taxonomic scope" value="Archaea"/>
</dbReference>
<accession>A8ABP7</accession>
<dbReference type="Proteomes" id="UP000000262">
    <property type="component" value="Chromosome"/>
</dbReference>
<evidence type="ECO:0000259" key="12">
    <source>
        <dbReference type="PROSITE" id="PS51194"/>
    </source>
</evidence>
<dbReference type="GeneID" id="5562028"/>
<sequence length="882" mass="100172">MYELLRELPPSEEVLQLLHPTVRDWFKEKYGNLSPPQRGAIKLIKEGKNVLISSPTGTGKTLAAFLGIIDSLFRMAEGGLLEDKVYAVYVSPLRALGNDMRRNLIEPLNEIYQRVEEGFPEIRVAIRTSDTPPSEKQKQLRRPPHILITTPESLALSLASPKFREKLKDVKWVIVDEIHEMASSKRGTHLTLTLERLALHAGEFQRVGLSATIHPLETVAKFLGGRGREVWIVDARFAKPVDIKVICPVKDIVNADAEELNDAIYRTMVKLIKEHRAVLIFTNTRHSTEKVAFKLKQYLEKEGLADKVAAHHSSLSREVRLEVEEKLKKGELKVVVTSTSLEMGIDIGHVDLVILLSSPKSVSRLLQRVGRAGHRIDAVSKGRIIVVDRDDLLENAVLAKLAREKKIDRVRIPKNALDVLAQHLIALTLELGEVPYELALEVTKRAYPYWELDEKDFESVVKYLAGEYGLEEEKVFPKLFWDKERNVLRRKRTSRMIFLMNAGTIPDESKVKVVDAKSGKLLGHVEELFAQNLVPGDVFVLSGKTYRFLYSKGMSVYVEPAPSERPTVPAWFSEMLPLAYDSAREVAKFREMLVDMSVEQLVEEYQLEPWAARSLKEYVQEQLEYVGAVPGDSTYLVEIWDEEDRRNFIFHFLIGRRGIDALSRAYAYKLGQLTGTNVSVTVTDYGFMLTVPGHPEVDVRELVFSVTPENLRRYVEEAVKRTELFKRRFRHCAQRGFMILKRYRGREKSPERMQLSAQQLIKVVEGLEDFPIYKETLREILEDYMNVEAAEETVRRIVEGEVEVKVVGPLDVPSPFSHVIVANAFSDVVLMEDKRKLLQRLREMVLKKIQSSKESPSSGTSTFTPSASPSASTSASLTEGSK</sequence>
<dbReference type="NCBIfam" id="NF010338">
    <property type="entry name" value="PRK13767.1"/>
    <property type="match status" value="1"/>
</dbReference>
<dbReference type="PANTHER" id="PTHR47962">
    <property type="entry name" value="ATP-DEPENDENT HELICASE LHR-RELATED-RELATED"/>
    <property type="match status" value="1"/>
</dbReference>
<dbReference type="PhylomeDB" id="A8ABP7"/>
<evidence type="ECO:0000313" key="14">
    <source>
        <dbReference type="Proteomes" id="UP000000262"/>
    </source>
</evidence>
<feature type="domain" description="Helicase ATP-binding" evidence="11">
    <location>
        <begin position="41"/>
        <end position="231"/>
    </location>
</feature>